<name>A0ABX8QQH1_9ACTN</name>
<gene>
    <name evidence="1" type="ORF">AGRA3207_001670</name>
</gene>
<keyword evidence="2" id="KW-1185">Reference proteome</keyword>
<dbReference type="InterPro" id="IPR007553">
    <property type="entry name" value="2-thiour_desulf"/>
</dbReference>
<dbReference type="Proteomes" id="UP001049518">
    <property type="component" value="Chromosome"/>
</dbReference>
<dbReference type="PANTHER" id="PTHR30087:SF1">
    <property type="entry name" value="HYPOTHETICAL CYTOSOLIC PROTEIN"/>
    <property type="match status" value="1"/>
</dbReference>
<organism evidence="1 2">
    <name type="scientific">Actinomadura graeca</name>
    <dbReference type="NCBI Taxonomy" id="2750812"/>
    <lineage>
        <taxon>Bacteria</taxon>
        <taxon>Bacillati</taxon>
        <taxon>Actinomycetota</taxon>
        <taxon>Actinomycetes</taxon>
        <taxon>Streptosporangiales</taxon>
        <taxon>Thermomonosporaceae</taxon>
        <taxon>Actinomadura</taxon>
    </lineage>
</organism>
<dbReference type="EMBL" id="CP059572">
    <property type="protein sequence ID" value="QXJ20880.1"/>
    <property type="molecule type" value="Genomic_DNA"/>
</dbReference>
<accession>A0ABX8QQH1</accession>
<dbReference type="PANTHER" id="PTHR30087">
    <property type="entry name" value="INNER MEMBRANE PROTEIN"/>
    <property type="match status" value="1"/>
</dbReference>
<sequence length="182" mass="19783">MPVSLRRGSSSLFARAQWDARRHSRLRRVERILVSSCLMGRPVRYDGRAKPVVGDLFERWRAEGRLVPFCPEVAGGLPVPRPPAEIVGSRVLTEDGRDVTDAFQRGARLALEIARRAGARIALLKEGSPSCGGTRVHDGTFTGRSTAGEGLTAALLRSSGIRVFPETDLAAVASLLAEWETH</sequence>
<proteinExistence type="predicted"/>
<protein>
    <submittedName>
        <fullName evidence="1">DUF523 domain-containing protein</fullName>
    </submittedName>
</protein>
<dbReference type="Pfam" id="PF04463">
    <property type="entry name" value="2-thiour_desulf"/>
    <property type="match status" value="1"/>
</dbReference>
<evidence type="ECO:0000313" key="1">
    <source>
        <dbReference type="EMBL" id="QXJ20880.1"/>
    </source>
</evidence>
<evidence type="ECO:0000313" key="2">
    <source>
        <dbReference type="Proteomes" id="UP001049518"/>
    </source>
</evidence>
<reference evidence="1" key="1">
    <citation type="submission" date="2020-07" db="EMBL/GenBank/DDBJ databases">
        <authorList>
            <person name="Tarantini F.S."/>
            <person name="Hong K.W."/>
            <person name="Chan K.G."/>
        </authorList>
    </citation>
    <scope>NUCLEOTIDE SEQUENCE</scope>
    <source>
        <strain evidence="1">32-07</strain>
    </source>
</reference>